<gene>
    <name evidence="2" type="ORF">SAMN05661003_101106</name>
</gene>
<proteinExistence type="predicted"/>
<evidence type="ECO:0008006" key="4">
    <source>
        <dbReference type="Google" id="ProtNLM"/>
    </source>
</evidence>
<dbReference type="AlphaFoldDB" id="A0A1G6X140"/>
<organism evidence="2 3">
    <name type="scientific">Desulfuromonas thiophila</name>
    <dbReference type="NCBI Taxonomy" id="57664"/>
    <lineage>
        <taxon>Bacteria</taxon>
        <taxon>Pseudomonadati</taxon>
        <taxon>Thermodesulfobacteriota</taxon>
        <taxon>Desulfuromonadia</taxon>
        <taxon>Desulfuromonadales</taxon>
        <taxon>Desulfuromonadaceae</taxon>
        <taxon>Desulfuromonas</taxon>
    </lineage>
</organism>
<name>A0A1G6X140_9BACT</name>
<dbReference type="EMBL" id="FNAQ01000001">
    <property type="protein sequence ID" value="SDD71902.1"/>
    <property type="molecule type" value="Genomic_DNA"/>
</dbReference>
<dbReference type="Gene3D" id="3.30.420.40">
    <property type="match status" value="2"/>
</dbReference>
<dbReference type="Proteomes" id="UP000243205">
    <property type="component" value="Unassembled WGS sequence"/>
</dbReference>
<protein>
    <recommendedName>
        <fullName evidence="4">Type IV pilus assembly protein PilM</fullName>
    </recommendedName>
</protein>
<feature type="transmembrane region" description="Helical" evidence="1">
    <location>
        <begin position="349"/>
        <end position="368"/>
    </location>
</feature>
<keyword evidence="3" id="KW-1185">Reference proteome</keyword>
<keyword evidence="1" id="KW-1133">Transmembrane helix</keyword>
<dbReference type="STRING" id="57664.SAMN05661003_101106"/>
<dbReference type="RefSeq" id="WP_092075262.1">
    <property type="nucleotide sequence ID" value="NZ_FNAQ01000001.1"/>
</dbReference>
<evidence type="ECO:0000313" key="3">
    <source>
        <dbReference type="Proteomes" id="UP000243205"/>
    </source>
</evidence>
<evidence type="ECO:0000313" key="2">
    <source>
        <dbReference type="EMBL" id="SDD71902.1"/>
    </source>
</evidence>
<evidence type="ECO:0000256" key="1">
    <source>
        <dbReference type="SAM" id="Phobius"/>
    </source>
</evidence>
<dbReference type="OrthoDB" id="5468993at2"/>
<accession>A0A1G6X140</accession>
<reference evidence="3" key="1">
    <citation type="submission" date="2016-10" db="EMBL/GenBank/DDBJ databases">
        <authorList>
            <person name="Varghese N."/>
            <person name="Submissions S."/>
        </authorList>
    </citation>
    <scope>NUCLEOTIDE SEQUENCE [LARGE SCALE GENOMIC DNA]</scope>
    <source>
        <strain evidence="3">DSM 8987</strain>
    </source>
</reference>
<dbReference type="Gene3D" id="3.30.1490.300">
    <property type="match status" value="1"/>
</dbReference>
<keyword evidence="1" id="KW-0812">Transmembrane</keyword>
<sequence>MRRPDLSRLKPKWLQAGLARLGGLLPATPVLAVEVTSERLLGAVVRGRGRQIELVDFAALERRQAGEDLPDIEDLRVLVQRLNYAGQALVLSTPLARSVQMAVNAQRVRSLTPYRLAESLRWEVEPYTGIGGMQALVAVEPVARGEDLALALEQGQDVDVQLAVMERNALLALKRLCRRAGLRLRRVYPPDSCFYVPVAGDEGAQAVLDVGADFSSFVVLQGRQPLQIATYPVGLEVLRELVRGEAVAEVEQSLRYLLQQVPAPAPLLITGAGAQDAGVLAWLDGQSPTGAQSLALRRVGRLTSAAHDGQNALFATAVGAAWRELGGRRWRQAGLTDVPPLVVRLRDSAYLMPLVVAALLAVTLFGHYEWMVLQKRRYDARIVELGREVAQRKDKDAEYKKKKTESEALTEEITLFKKRIAFVEGGSDGNLQRQLDVLLALALVPENTALSQLEQLPDGQFRLEGLTGRPDSLSRFALALQRQPWCAQVVVESLEQGSGGFDFRLRLEPADA</sequence>
<keyword evidence="1" id="KW-0472">Membrane</keyword>